<dbReference type="SMR" id="A0A6N4SVX2"/>
<dbReference type="KEGG" id="chu:CHU_3389"/>
<dbReference type="AlphaFoldDB" id="A0A6N4SVX2"/>
<dbReference type="InterPro" id="IPR054168">
    <property type="entry name" value="PG_1098_Fer"/>
</dbReference>
<evidence type="ECO:0000313" key="4">
    <source>
        <dbReference type="Proteomes" id="UP000001822"/>
    </source>
</evidence>
<dbReference type="InterPro" id="IPR029063">
    <property type="entry name" value="SAM-dependent_MTases_sf"/>
</dbReference>
<proteinExistence type="predicted"/>
<keyword evidence="4" id="KW-1185">Reference proteome</keyword>
<evidence type="ECO:0000313" key="3">
    <source>
        <dbReference type="EMBL" id="ABG60625.1"/>
    </source>
</evidence>
<reference evidence="3 4" key="1">
    <citation type="journal article" date="2007" name="Appl. Environ. Microbiol.">
        <title>Genome sequence of the cellulolytic gliding bacterium Cytophaga hutchinsonii.</title>
        <authorList>
            <person name="Xie G."/>
            <person name="Bruce D.C."/>
            <person name="Challacombe J.F."/>
            <person name="Chertkov O."/>
            <person name="Detter J.C."/>
            <person name="Gilna P."/>
            <person name="Han C.S."/>
            <person name="Lucas S."/>
            <person name="Misra M."/>
            <person name="Myers G.L."/>
            <person name="Richardson P."/>
            <person name="Tapia R."/>
            <person name="Thayer N."/>
            <person name="Thompson L.S."/>
            <person name="Brettin T.S."/>
            <person name="Henrissat B."/>
            <person name="Wilson D.B."/>
            <person name="McBride M.J."/>
        </authorList>
    </citation>
    <scope>NUCLEOTIDE SEQUENCE [LARGE SCALE GENOMIC DNA]</scope>
    <source>
        <strain evidence="4">ATCC 33406 / DSM 1761 / CIP 103989 / NBRC 15051 / NCIMB 9469 / D465</strain>
    </source>
</reference>
<evidence type="ECO:0000259" key="1">
    <source>
        <dbReference type="Pfam" id="PF18096"/>
    </source>
</evidence>
<organism evidence="3 4">
    <name type="scientific">Cytophaga hutchinsonii (strain ATCC 33406 / DSM 1761 / CIP 103989 / NBRC 15051 / NCIMB 9469 / D465)</name>
    <dbReference type="NCBI Taxonomy" id="269798"/>
    <lineage>
        <taxon>Bacteria</taxon>
        <taxon>Pseudomonadati</taxon>
        <taxon>Bacteroidota</taxon>
        <taxon>Cytophagia</taxon>
        <taxon>Cytophagales</taxon>
        <taxon>Cytophagaceae</taxon>
        <taxon>Cytophaga</taxon>
    </lineage>
</organism>
<evidence type="ECO:0000259" key="2">
    <source>
        <dbReference type="Pfam" id="PF22013"/>
    </source>
</evidence>
<name>A0A6N4SVX2_CYTH3</name>
<dbReference type="EMBL" id="CP000383">
    <property type="protein sequence ID" value="ABG60625.1"/>
    <property type="molecule type" value="Genomic_DNA"/>
</dbReference>
<dbReference type="InterPro" id="IPR041497">
    <property type="entry name" value="Thump-like"/>
</dbReference>
<dbReference type="Proteomes" id="UP000001822">
    <property type="component" value="Chromosome"/>
</dbReference>
<gene>
    <name evidence="3" type="ordered locus">CHU_3389</name>
</gene>
<dbReference type="Pfam" id="PF18096">
    <property type="entry name" value="Thump_like"/>
    <property type="match status" value="1"/>
</dbReference>
<dbReference type="Pfam" id="PF22013">
    <property type="entry name" value="PG_1098_Fer"/>
    <property type="match status" value="1"/>
</dbReference>
<dbReference type="Pfam" id="PF03602">
    <property type="entry name" value="Cons_hypoth95"/>
    <property type="match status" value="1"/>
</dbReference>
<protein>
    <submittedName>
        <fullName evidence="3">Uncharacterized protein</fullName>
    </submittedName>
</protein>
<accession>A0A6N4SVX2</accession>
<dbReference type="Gene3D" id="1.10.10.1110">
    <property type="entry name" value="Methyltransferase PG1098, N-terminal domain"/>
    <property type="match status" value="1"/>
</dbReference>
<dbReference type="SUPFAM" id="SSF53335">
    <property type="entry name" value="S-adenosyl-L-methionine-dependent methyltransferases"/>
    <property type="match status" value="1"/>
</dbReference>
<sequence>MVSLTMVPIDALLSKEVNAFIVQHKHASVAELMLRMPVFTVDSRWIAAQIEGWQKASQKLPLWASTENIIYPIRLSMEQCSSERTAHYKSTLMSGERLVDLTGGFGVDSFYLSKSFNEVIYIEQQEDLAEIAAHNFSTLNQNNIVVKTADSDEYLKDIAEKIDVIFLDPARRKEMRKVYKLSDCEPNVVALQSFYFSKADVILIKTSPMLDITEATRQLTGIKEIHVVSVDNECKEVLYLLEKNYSGKATYICAHDYKKQLQLFSFTIAAEQAVTLSYSAPLAYLYEPNPSILKAGGFNSITQKYEVFKLHASSHLYTSASEVSDFPGRTFKIKETVGYSKKDIQAAVPGGKANIQTRNFPDSVEAIRKKTGLKDGGNIFIFATTLHDLSKVLLICEKI</sequence>
<feature type="domain" description="PG-1098 ferredoxin-like" evidence="2">
    <location>
        <begin position="284"/>
        <end position="327"/>
    </location>
</feature>
<dbReference type="Gene3D" id="3.40.50.150">
    <property type="entry name" value="Vaccinia Virus protein VP39"/>
    <property type="match status" value="1"/>
</dbReference>
<feature type="domain" description="THUMP-like" evidence="1">
    <location>
        <begin position="328"/>
        <end position="398"/>
    </location>
</feature>
<dbReference type="CDD" id="cd02440">
    <property type="entry name" value="AdoMet_MTases"/>
    <property type="match status" value="1"/>
</dbReference>